<name>A0AAV4X2P2_CAEEX</name>
<feature type="coiled-coil region" evidence="1">
    <location>
        <begin position="389"/>
        <end position="427"/>
    </location>
</feature>
<comment type="caution">
    <text evidence="2">The sequence shown here is derived from an EMBL/GenBank/DDBJ whole genome shotgun (WGS) entry which is preliminary data.</text>
</comment>
<evidence type="ECO:0000256" key="1">
    <source>
        <dbReference type="SAM" id="Coils"/>
    </source>
</evidence>
<proteinExistence type="predicted"/>
<evidence type="ECO:0000313" key="3">
    <source>
        <dbReference type="Proteomes" id="UP001054945"/>
    </source>
</evidence>
<keyword evidence="1" id="KW-0175">Coiled coil</keyword>
<dbReference type="AlphaFoldDB" id="A0AAV4X2P2"/>
<reference evidence="2 3" key="1">
    <citation type="submission" date="2021-06" db="EMBL/GenBank/DDBJ databases">
        <title>Caerostris extrusa draft genome.</title>
        <authorList>
            <person name="Kono N."/>
            <person name="Arakawa K."/>
        </authorList>
    </citation>
    <scope>NUCLEOTIDE SEQUENCE [LARGE SCALE GENOMIC DNA]</scope>
</reference>
<keyword evidence="3" id="KW-1185">Reference proteome</keyword>
<dbReference type="Proteomes" id="UP001054945">
    <property type="component" value="Unassembled WGS sequence"/>
</dbReference>
<gene>
    <name evidence="2" type="primary">AVEN_196260_1</name>
    <name evidence="2" type="ORF">CEXT_715451</name>
</gene>
<protein>
    <submittedName>
        <fullName evidence="2">Uncharacterized protein</fullName>
    </submittedName>
</protein>
<organism evidence="2 3">
    <name type="scientific">Caerostris extrusa</name>
    <name type="common">Bark spider</name>
    <name type="synonym">Caerostris bankana</name>
    <dbReference type="NCBI Taxonomy" id="172846"/>
    <lineage>
        <taxon>Eukaryota</taxon>
        <taxon>Metazoa</taxon>
        <taxon>Ecdysozoa</taxon>
        <taxon>Arthropoda</taxon>
        <taxon>Chelicerata</taxon>
        <taxon>Arachnida</taxon>
        <taxon>Araneae</taxon>
        <taxon>Araneomorphae</taxon>
        <taxon>Entelegynae</taxon>
        <taxon>Araneoidea</taxon>
        <taxon>Araneidae</taxon>
        <taxon>Caerostris</taxon>
    </lineage>
</organism>
<evidence type="ECO:0000313" key="2">
    <source>
        <dbReference type="EMBL" id="GIY88823.1"/>
    </source>
</evidence>
<dbReference type="EMBL" id="BPLR01017106">
    <property type="protein sequence ID" value="GIY88823.1"/>
    <property type="molecule type" value="Genomic_DNA"/>
</dbReference>
<accession>A0AAV4X2P2</accession>
<sequence>MESIEGDNTLPKVPDVISSEDLKYYSLYFDAIKKLLNFDIALNLMYLKHYFKIVFDCFNFSNGGIVTRNIDDLDLDLNLVKDNLYFRITCILKNGPIISSAVGFQLRNALNQSPKYRQTLLKKKLLKICCLGGGSASDVVAIVTVLESMAKQKGIQLDFRITVVDSDKNWKNTCITVLSCLEQFHGATWKINFIQADVSEIKSYPPQLHEAIQEADIVTMVMLLSKCKGSINKKTVKTICGILKQQSMLFILDTSWVNNLPCCFGCSGEIDDFVLIYEELCDYNALDVTAIKEVLAKYEKYFGNVRSEMYLFAFVRVWLKDLVLFDSKDKLLFHQSRFHKNLEKYNPLQGFLSTDSFTKWKNNEIKEKTNEGWNTKGLIKFIRNGKDFRQNLSSELFSQQKNVDRALEELLRKNKQLEKEKSGKLENTYEEWEDYLSEKKNLALMKKKIYRFSFPKI</sequence>